<dbReference type="EMBL" id="BARV01029204">
    <property type="protein sequence ID" value="GAI42342.1"/>
    <property type="molecule type" value="Genomic_DNA"/>
</dbReference>
<keyword evidence="1" id="KW-1133">Transmembrane helix</keyword>
<dbReference type="EMBL" id="BARV01008635">
    <property type="protein sequence ID" value="GAI06145.1"/>
    <property type="molecule type" value="Genomic_DNA"/>
</dbReference>
<gene>
    <name evidence="2" type="ORF">S06H3_17297</name>
    <name evidence="3" type="ORF">S06H3_46619</name>
</gene>
<keyword evidence="1" id="KW-0812">Transmembrane</keyword>
<evidence type="ECO:0000256" key="1">
    <source>
        <dbReference type="SAM" id="Phobius"/>
    </source>
</evidence>
<organism evidence="2">
    <name type="scientific">marine sediment metagenome</name>
    <dbReference type="NCBI Taxonomy" id="412755"/>
    <lineage>
        <taxon>unclassified sequences</taxon>
        <taxon>metagenomes</taxon>
        <taxon>ecological metagenomes</taxon>
    </lineage>
</organism>
<keyword evidence="1" id="KW-0472">Membrane</keyword>
<dbReference type="AlphaFoldDB" id="X1LUR1"/>
<evidence type="ECO:0000313" key="3">
    <source>
        <dbReference type="EMBL" id="GAI42342.1"/>
    </source>
</evidence>
<sequence length="53" mass="5835">MGMGVSVRVIEEGVPPVPPIVGWKEWLEKYWPYLAIGGLGTGLVIAVTKKRKK</sequence>
<reference evidence="2" key="1">
    <citation type="journal article" date="2014" name="Front. Microbiol.">
        <title>High frequency of phylogenetically diverse reductive dehalogenase-homologous genes in deep subseafloor sedimentary metagenomes.</title>
        <authorList>
            <person name="Kawai M."/>
            <person name="Futagami T."/>
            <person name="Toyoda A."/>
            <person name="Takaki Y."/>
            <person name="Nishi S."/>
            <person name="Hori S."/>
            <person name="Arai W."/>
            <person name="Tsubouchi T."/>
            <person name="Morono Y."/>
            <person name="Uchiyama I."/>
            <person name="Ito T."/>
            <person name="Fujiyama A."/>
            <person name="Inagaki F."/>
            <person name="Takami H."/>
        </authorList>
    </citation>
    <scope>NUCLEOTIDE SEQUENCE</scope>
    <source>
        <strain evidence="2">Expedition CK06-06</strain>
    </source>
</reference>
<comment type="caution">
    <text evidence="2">The sequence shown here is derived from an EMBL/GenBank/DDBJ whole genome shotgun (WGS) entry which is preliminary data.</text>
</comment>
<accession>X1LUR1</accession>
<proteinExistence type="predicted"/>
<feature type="transmembrane region" description="Helical" evidence="1">
    <location>
        <begin position="30"/>
        <end position="48"/>
    </location>
</feature>
<protein>
    <submittedName>
        <fullName evidence="2">Uncharacterized protein</fullName>
    </submittedName>
</protein>
<evidence type="ECO:0000313" key="2">
    <source>
        <dbReference type="EMBL" id="GAI06145.1"/>
    </source>
</evidence>
<name>X1LUR1_9ZZZZ</name>